<evidence type="ECO:0000259" key="7">
    <source>
        <dbReference type="Pfam" id="PF03711"/>
    </source>
</evidence>
<dbReference type="SUPFAM" id="SSF53383">
    <property type="entry name" value="PLP-dependent transferases"/>
    <property type="match status" value="1"/>
</dbReference>
<dbReference type="PANTHER" id="PTHR43277">
    <property type="entry name" value="ARGININE DECARBOXYLASE"/>
    <property type="match status" value="1"/>
</dbReference>
<sequence length="506" mass="56097">MNTYNTPIYNYLREYAEQDMNIFHMPGHKLSKGIPQELARDILRLDVTEVEGTDNLHYPEGIIKEAEELAAAAFGADRTFFLVNGSTCGIQAAIMSACSRGQKIIVGRDSHKSVAAGLILSGAEPVFAYPEYNCEFGIAGAITSKSIEKLLQEHPDAAAVLVTRPNYYGICSDIEKIACAVHAHNKLLIVDEAHGAHFAFNRRLPSPALQYGADICIQSAHKTLPAVTQGAYLHIKGSRADAERLKFNLSMLQTSSPSYIIMSYLDIARELMVTEGASKLEALISEIELFSRELREYPEYRILSNSMSESNFKGETTCGSAFLQNLNEKAAHDPTRLVINIRKLGISGYYAEKLLRERFKTQVEMADYENLVFITTIADSPDTFSSLLAALKGLRGLAFRGELQGLNLQQSIIEKYYEELQTSAFEKAKAGSLPYEAYMAQKKAIPLKESCGRICADVITPYPPGIPVLYPGEIIEKYHIRYISAVIEGSGKVNGISYNRYIQVIK</sequence>
<evidence type="ECO:0000256" key="5">
    <source>
        <dbReference type="ARBA" id="ARBA00023239"/>
    </source>
</evidence>
<proteinExistence type="inferred from homology"/>
<keyword evidence="9" id="KW-1185">Reference proteome</keyword>
<dbReference type="InterPro" id="IPR036633">
    <property type="entry name" value="Prn/Lys/Arg_de-COase_C_sf"/>
</dbReference>
<comment type="cofactor">
    <cofactor evidence="1">
        <name>pyridoxal 5'-phosphate</name>
        <dbReference type="ChEBI" id="CHEBI:597326"/>
    </cofactor>
</comment>
<organism evidence="8 9">
    <name type="scientific">Ruminiclostridium sufflavum DSM 19573</name>
    <dbReference type="NCBI Taxonomy" id="1121337"/>
    <lineage>
        <taxon>Bacteria</taxon>
        <taxon>Bacillati</taxon>
        <taxon>Bacillota</taxon>
        <taxon>Clostridia</taxon>
        <taxon>Eubacteriales</taxon>
        <taxon>Oscillospiraceae</taxon>
        <taxon>Ruminiclostridium</taxon>
    </lineage>
</organism>
<evidence type="ECO:0000313" key="9">
    <source>
        <dbReference type="Proteomes" id="UP000248132"/>
    </source>
</evidence>
<dbReference type="Gene3D" id="3.40.640.10">
    <property type="entry name" value="Type I PLP-dependent aspartate aminotransferase-like (Major domain)"/>
    <property type="match status" value="1"/>
</dbReference>
<evidence type="ECO:0000313" key="8">
    <source>
        <dbReference type="EMBL" id="PYG89187.1"/>
    </source>
</evidence>
<keyword evidence="3" id="KW-0210">Decarboxylase</keyword>
<accession>A0A318XMU6</accession>
<name>A0A318XMU6_9FIRM</name>
<dbReference type="PANTHER" id="PTHR43277:SF4">
    <property type="entry name" value="ARGININE DECARBOXYLASE"/>
    <property type="match status" value="1"/>
</dbReference>
<dbReference type="CDD" id="cd00615">
    <property type="entry name" value="Orn_deC_like"/>
    <property type="match status" value="1"/>
</dbReference>
<protein>
    <submittedName>
        <fullName evidence="8">Arginine decarboxylase</fullName>
    </submittedName>
</protein>
<reference evidence="8 9" key="1">
    <citation type="submission" date="2018-06" db="EMBL/GenBank/DDBJ databases">
        <title>Genomic Encyclopedia of Type Strains, Phase I: the one thousand microbial genomes (KMG-I) project.</title>
        <authorList>
            <person name="Kyrpides N."/>
        </authorList>
    </citation>
    <scope>NUCLEOTIDE SEQUENCE [LARGE SCALE GENOMIC DNA]</scope>
    <source>
        <strain evidence="8 9">DSM 19573</strain>
    </source>
</reference>
<dbReference type="Pfam" id="PF01276">
    <property type="entry name" value="OKR_DC_1"/>
    <property type="match status" value="1"/>
</dbReference>
<evidence type="ECO:0000256" key="3">
    <source>
        <dbReference type="ARBA" id="ARBA00022793"/>
    </source>
</evidence>
<dbReference type="SUPFAM" id="SSF55904">
    <property type="entry name" value="Ornithine decarboxylase C-terminal domain"/>
    <property type="match status" value="1"/>
</dbReference>
<dbReference type="GO" id="GO:0016831">
    <property type="term" value="F:carboxy-lyase activity"/>
    <property type="evidence" value="ECO:0007669"/>
    <property type="project" value="UniProtKB-KW"/>
</dbReference>
<dbReference type="Proteomes" id="UP000248132">
    <property type="component" value="Unassembled WGS sequence"/>
</dbReference>
<dbReference type="EMBL" id="QKMR01000004">
    <property type="protein sequence ID" value="PYG89187.1"/>
    <property type="molecule type" value="Genomic_DNA"/>
</dbReference>
<keyword evidence="4" id="KW-0663">Pyridoxal phosphate</keyword>
<dbReference type="InterPro" id="IPR008286">
    <property type="entry name" value="Prn/Lys/Arg_de-COase_C"/>
</dbReference>
<keyword evidence="5" id="KW-0456">Lyase</keyword>
<dbReference type="Pfam" id="PF03711">
    <property type="entry name" value="OKR_DC_1_C"/>
    <property type="match status" value="1"/>
</dbReference>
<comment type="similarity">
    <text evidence="2">Belongs to the Orn/Lys/Arg decarboxylase class-I family.</text>
</comment>
<feature type="domain" description="Orn/Lys/Arg decarboxylases family 1 pyridoxal-P attachment site" evidence="6">
    <location>
        <begin position="6"/>
        <end position="380"/>
    </location>
</feature>
<dbReference type="InterPro" id="IPR015421">
    <property type="entry name" value="PyrdxlP-dep_Trfase_major"/>
</dbReference>
<evidence type="ECO:0000256" key="4">
    <source>
        <dbReference type="ARBA" id="ARBA00022898"/>
    </source>
</evidence>
<dbReference type="InterPro" id="IPR015424">
    <property type="entry name" value="PyrdxlP-dep_Trfase"/>
</dbReference>
<dbReference type="InterPro" id="IPR052357">
    <property type="entry name" value="Orn_Lys_Arg_decarboxylase-I"/>
</dbReference>
<comment type="caution">
    <text evidence="8">The sequence shown here is derived from an EMBL/GenBank/DDBJ whole genome shotgun (WGS) entry which is preliminary data.</text>
</comment>
<evidence type="ECO:0000259" key="6">
    <source>
        <dbReference type="Pfam" id="PF01276"/>
    </source>
</evidence>
<dbReference type="OrthoDB" id="9815233at2"/>
<gene>
    <name evidence="8" type="ORF">LY28_01010</name>
</gene>
<dbReference type="Gene3D" id="3.90.100.10">
    <property type="entry name" value="Orn/Lys/Arg decarboxylase, C-terminal domain"/>
    <property type="match status" value="1"/>
</dbReference>
<evidence type="ECO:0000256" key="1">
    <source>
        <dbReference type="ARBA" id="ARBA00001933"/>
    </source>
</evidence>
<dbReference type="AlphaFoldDB" id="A0A318XMU6"/>
<evidence type="ECO:0000256" key="2">
    <source>
        <dbReference type="ARBA" id="ARBA00010671"/>
    </source>
</evidence>
<feature type="domain" description="Orn/Lys/Arg decarboxylase C-terminal" evidence="7">
    <location>
        <begin position="414"/>
        <end position="495"/>
    </location>
</feature>
<dbReference type="InterPro" id="IPR000310">
    <property type="entry name" value="Orn/Lys/Arg_deCO2ase_major_dom"/>
</dbReference>
<dbReference type="RefSeq" id="WP_110461069.1">
    <property type="nucleotide sequence ID" value="NZ_QKMR01000004.1"/>
</dbReference>